<dbReference type="PANTHER" id="PTHR12904">
    <property type="match status" value="1"/>
</dbReference>
<gene>
    <name evidence="1" type="ORF">BGZ80_005942</name>
</gene>
<evidence type="ECO:0008006" key="3">
    <source>
        <dbReference type="Google" id="ProtNLM"/>
    </source>
</evidence>
<accession>A0A9P6N056</accession>
<reference evidence="1" key="1">
    <citation type="journal article" date="2020" name="Fungal Divers.">
        <title>Resolving the Mortierellaceae phylogeny through synthesis of multi-gene phylogenetics and phylogenomics.</title>
        <authorList>
            <person name="Vandepol N."/>
            <person name="Liber J."/>
            <person name="Desiro A."/>
            <person name="Na H."/>
            <person name="Kennedy M."/>
            <person name="Barry K."/>
            <person name="Grigoriev I.V."/>
            <person name="Miller A.N."/>
            <person name="O'Donnell K."/>
            <person name="Stajich J.E."/>
            <person name="Bonito G."/>
        </authorList>
    </citation>
    <scope>NUCLEOTIDE SEQUENCE</scope>
    <source>
        <strain evidence="1">NRRL 2769</strain>
    </source>
</reference>
<evidence type="ECO:0000313" key="2">
    <source>
        <dbReference type="Proteomes" id="UP000703661"/>
    </source>
</evidence>
<name>A0A9P6N056_9FUNG</name>
<keyword evidence="2" id="KW-1185">Reference proteome</keyword>
<comment type="caution">
    <text evidence="1">The sequence shown here is derived from an EMBL/GenBank/DDBJ whole genome shotgun (WGS) entry which is preliminary data.</text>
</comment>
<protein>
    <recommendedName>
        <fullName evidence="3">F-box domain-containing protein</fullName>
    </recommendedName>
</protein>
<sequence length="583" mass="67862">MNEKISIFDIPHIADLIALHLPRKDKANCTLVSKTFRCQFNPALWRDIRKQNQQSDEASQLMYCPAQQQILVTNGHHIRKLSITETRTCAIIQFLAGPSFPYGNLDEFDYTYDHRATDYTLYTNVFEILKKNTSLKKLSISGLYTIHPATFTHIFQVLSSHASLTTLALLDTTKVHRRVYQALLHHLPSTLESLYLRWGISELADPGNFPDSEWREQYPRLRSFSLLLRLRGCQDTTIIPFLRRCPNLEKLWLTQGAVDNVIRDIALLIEETPVLPKLSHLSLRGVRVQKDDWMRVVSGMTGRLKSLSMLLLYIDPASLPFEAIATSWANKLEIIRIQQISVSSHHIELILTTCHKLKTFSVAASLNNDVDPYYSDEVGLSVWHQNQAYNPGDWVCLELENLELPIIDARVVYDGNAMRSRSPLQQSRTWEEWSGQEREEWTIQGIQNVYHQLGRLAKLRHLRLEWWTAKKYESCANMDMSIESGLEHLEGLRDLRVLDVSCIQRVNIQQKEVEWMADKWPRIRKIKGLLEKDDATYNNHLRPEDYKFEEMYYDEVEPVEIPGAWVPDHIQWLRQQRPHIVIT</sequence>
<proteinExistence type="predicted"/>
<dbReference type="Proteomes" id="UP000703661">
    <property type="component" value="Unassembled WGS sequence"/>
</dbReference>
<dbReference type="PANTHER" id="PTHR12904:SF23">
    <property type="entry name" value="PROTEIN ZER-1 HOMOLOG"/>
    <property type="match status" value="1"/>
</dbReference>
<dbReference type="Gene3D" id="3.80.10.10">
    <property type="entry name" value="Ribonuclease Inhibitor"/>
    <property type="match status" value="1"/>
</dbReference>
<dbReference type="EMBL" id="JAAAID010000293">
    <property type="protein sequence ID" value="KAG0019351.1"/>
    <property type="molecule type" value="Genomic_DNA"/>
</dbReference>
<dbReference type="SUPFAM" id="SSF52047">
    <property type="entry name" value="RNI-like"/>
    <property type="match status" value="1"/>
</dbReference>
<evidence type="ECO:0000313" key="1">
    <source>
        <dbReference type="EMBL" id="KAG0019351.1"/>
    </source>
</evidence>
<dbReference type="InterPro" id="IPR032675">
    <property type="entry name" value="LRR_dom_sf"/>
</dbReference>
<dbReference type="AlphaFoldDB" id="A0A9P6N056"/>
<organism evidence="1 2">
    <name type="scientific">Entomortierella chlamydospora</name>
    <dbReference type="NCBI Taxonomy" id="101097"/>
    <lineage>
        <taxon>Eukaryota</taxon>
        <taxon>Fungi</taxon>
        <taxon>Fungi incertae sedis</taxon>
        <taxon>Mucoromycota</taxon>
        <taxon>Mortierellomycotina</taxon>
        <taxon>Mortierellomycetes</taxon>
        <taxon>Mortierellales</taxon>
        <taxon>Mortierellaceae</taxon>
        <taxon>Entomortierella</taxon>
    </lineage>
</organism>
<dbReference type="InterPro" id="IPR051341">
    <property type="entry name" value="Zyg-11_UBL_adapter"/>
</dbReference>